<dbReference type="PANTHER" id="PTHR14196">
    <property type="entry name" value="ODD-SKIPPED - RELATED"/>
    <property type="match status" value="1"/>
</dbReference>
<dbReference type="GO" id="GO:0008270">
    <property type="term" value="F:zinc ion binding"/>
    <property type="evidence" value="ECO:0007669"/>
    <property type="project" value="UniProtKB-KW"/>
</dbReference>
<keyword evidence="13" id="KW-1185">Reference proteome</keyword>
<keyword evidence="6" id="KW-0805">Transcription regulation</keyword>
<name>A0A067PZ53_9AGAM</name>
<feature type="compositionally biased region" description="Polar residues" evidence="10">
    <location>
        <begin position="35"/>
        <end position="49"/>
    </location>
</feature>
<evidence type="ECO:0000256" key="5">
    <source>
        <dbReference type="ARBA" id="ARBA00022833"/>
    </source>
</evidence>
<dbReference type="EMBL" id="KL197724">
    <property type="protein sequence ID" value="KDQ55636.1"/>
    <property type="molecule type" value="Genomic_DNA"/>
</dbReference>
<feature type="region of interest" description="Disordered" evidence="10">
    <location>
        <begin position="1"/>
        <end position="75"/>
    </location>
</feature>
<dbReference type="PANTHER" id="PTHR14196:SF0">
    <property type="entry name" value="PROTEIN BOWEL"/>
    <property type="match status" value="1"/>
</dbReference>
<evidence type="ECO:0000256" key="10">
    <source>
        <dbReference type="SAM" id="MobiDB-lite"/>
    </source>
</evidence>
<evidence type="ECO:0000313" key="13">
    <source>
        <dbReference type="Proteomes" id="UP000027265"/>
    </source>
</evidence>
<dbReference type="GO" id="GO:0005634">
    <property type="term" value="C:nucleus"/>
    <property type="evidence" value="ECO:0007669"/>
    <property type="project" value="UniProtKB-SubCell"/>
</dbReference>
<organism evidence="12 13">
    <name type="scientific">Jaapia argillacea MUCL 33604</name>
    <dbReference type="NCBI Taxonomy" id="933084"/>
    <lineage>
        <taxon>Eukaryota</taxon>
        <taxon>Fungi</taxon>
        <taxon>Dikarya</taxon>
        <taxon>Basidiomycota</taxon>
        <taxon>Agaricomycotina</taxon>
        <taxon>Agaricomycetes</taxon>
        <taxon>Agaricomycetidae</taxon>
        <taxon>Jaapiales</taxon>
        <taxon>Jaapiaceae</taxon>
        <taxon>Jaapia</taxon>
    </lineage>
</organism>
<dbReference type="InterPro" id="IPR050717">
    <property type="entry name" value="C2H2-ZF_Transcription_Reg"/>
</dbReference>
<evidence type="ECO:0000256" key="2">
    <source>
        <dbReference type="ARBA" id="ARBA00022723"/>
    </source>
</evidence>
<evidence type="ECO:0000256" key="6">
    <source>
        <dbReference type="ARBA" id="ARBA00023015"/>
    </source>
</evidence>
<dbReference type="InParanoid" id="A0A067PZ53"/>
<protein>
    <recommendedName>
        <fullName evidence="11">C2H2-type domain-containing protein</fullName>
    </recommendedName>
</protein>
<dbReference type="SUPFAM" id="SSF57667">
    <property type="entry name" value="beta-beta-alpha zinc fingers"/>
    <property type="match status" value="1"/>
</dbReference>
<evidence type="ECO:0000256" key="8">
    <source>
        <dbReference type="ARBA" id="ARBA00023242"/>
    </source>
</evidence>
<proteinExistence type="predicted"/>
<evidence type="ECO:0000256" key="3">
    <source>
        <dbReference type="ARBA" id="ARBA00022737"/>
    </source>
</evidence>
<keyword evidence="7" id="KW-0804">Transcription</keyword>
<dbReference type="HOGENOM" id="CLU_1310306_0_0_1"/>
<evidence type="ECO:0000256" key="7">
    <source>
        <dbReference type="ARBA" id="ARBA00023163"/>
    </source>
</evidence>
<feature type="domain" description="C2H2-type" evidence="11">
    <location>
        <begin position="157"/>
        <end position="184"/>
    </location>
</feature>
<dbReference type="SMART" id="SM00355">
    <property type="entry name" value="ZnF_C2H2"/>
    <property type="match status" value="2"/>
</dbReference>
<dbReference type="GO" id="GO:0000981">
    <property type="term" value="F:DNA-binding transcription factor activity, RNA polymerase II-specific"/>
    <property type="evidence" value="ECO:0007669"/>
    <property type="project" value="TreeGrafter"/>
</dbReference>
<keyword evidence="4 9" id="KW-0863">Zinc-finger</keyword>
<dbReference type="InterPro" id="IPR036236">
    <property type="entry name" value="Znf_C2H2_sf"/>
</dbReference>
<accession>A0A067PZ53</accession>
<keyword evidence="3" id="KW-0677">Repeat</keyword>
<comment type="subcellular location">
    <subcellularLocation>
        <location evidence="1">Nucleus</location>
    </subcellularLocation>
</comment>
<reference evidence="13" key="1">
    <citation type="journal article" date="2014" name="Proc. Natl. Acad. Sci. U.S.A.">
        <title>Extensive sampling of basidiomycete genomes demonstrates inadequacy of the white-rot/brown-rot paradigm for wood decay fungi.</title>
        <authorList>
            <person name="Riley R."/>
            <person name="Salamov A.A."/>
            <person name="Brown D.W."/>
            <person name="Nagy L.G."/>
            <person name="Floudas D."/>
            <person name="Held B.W."/>
            <person name="Levasseur A."/>
            <person name="Lombard V."/>
            <person name="Morin E."/>
            <person name="Otillar R."/>
            <person name="Lindquist E.A."/>
            <person name="Sun H."/>
            <person name="LaButti K.M."/>
            <person name="Schmutz J."/>
            <person name="Jabbour D."/>
            <person name="Luo H."/>
            <person name="Baker S.E."/>
            <person name="Pisabarro A.G."/>
            <person name="Walton J.D."/>
            <person name="Blanchette R.A."/>
            <person name="Henrissat B."/>
            <person name="Martin F."/>
            <person name="Cullen D."/>
            <person name="Hibbett D.S."/>
            <person name="Grigoriev I.V."/>
        </authorList>
    </citation>
    <scope>NUCLEOTIDE SEQUENCE [LARGE SCALE GENOMIC DNA]</scope>
    <source>
        <strain evidence="13">MUCL 33604</strain>
    </source>
</reference>
<evidence type="ECO:0000313" key="12">
    <source>
        <dbReference type="EMBL" id="KDQ55636.1"/>
    </source>
</evidence>
<dbReference type="Pfam" id="PF00096">
    <property type="entry name" value="zf-C2H2"/>
    <property type="match status" value="1"/>
</dbReference>
<dbReference type="STRING" id="933084.A0A067PZ53"/>
<dbReference type="Gene3D" id="3.30.160.60">
    <property type="entry name" value="Classic Zinc Finger"/>
    <property type="match status" value="2"/>
</dbReference>
<keyword evidence="8" id="KW-0539">Nucleus</keyword>
<evidence type="ECO:0000256" key="4">
    <source>
        <dbReference type="ARBA" id="ARBA00022771"/>
    </source>
</evidence>
<gene>
    <name evidence="12" type="ORF">JAAARDRAFT_133530</name>
</gene>
<dbReference type="AlphaFoldDB" id="A0A067PZ53"/>
<dbReference type="GO" id="GO:0000977">
    <property type="term" value="F:RNA polymerase II transcription regulatory region sequence-specific DNA binding"/>
    <property type="evidence" value="ECO:0007669"/>
    <property type="project" value="TreeGrafter"/>
</dbReference>
<dbReference type="InterPro" id="IPR013087">
    <property type="entry name" value="Znf_C2H2_type"/>
</dbReference>
<evidence type="ECO:0000256" key="1">
    <source>
        <dbReference type="ARBA" id="ARBA00004123"/>
    </source>
</evidence>
<dbReference type="Proteomes" id="UP000027265">
    <property type="component" value="Unassembled WGS sequence"/>
</dbReference>
<keyword evidence="2" id="KW-0479">Metal-binding</keyword>
<evidence type="ECO:0000256" key="9">
    <source>
        <dbReference type="PROSITE-ProRule" id="PRU00042"/>
    </source>
</evidence>
<dbReference type="PROSITE" id="PS00028">
    <property type="entry name" value="ZINC_FINGER_C2H2_1"/>
    <property type="match status" value="2"/>
</dbReference>
<evidence type="ECO:0000259" key="11">
    <source>
        <dbReference type="PROSITE" id="PS50157"/>
    </source>
</evidence>
<keyword evidence="5" id="KW-0862">Zinc</keyword>
<dbReference type="OrthoDB" id="3437960at2759"/>
<dbReference type="PROSITE" id="PS50157">
    <property type="entry name" value="ZINC_FINGER_C2H2_2"/>
    <property type="match status" value="2"/>
</dbReference>
<feature type="domain" description="C2H2-type" evidence="11">
    <location>
        <begin position="185"/>
        <end position="210"/>
    </location>
</feature>
<sequence length="210" mass="23903">MSPRTPHYNPGPRIPGNYPHRVPPPPDWDPGYGTLPSNYSQGPFPTTFNSPPISQPPSQLQAPPHRPTRHNDRCPPPQFASNLYPPDVSDFSSYDVLNHFQTYPSDPLFDNGYGSPPMHFDPNMASPSSHVPRQDVATPAVVRASQGRRKDKGPQRHICVVCRRDFTRKSNLEAHYLAHTDERPEVCSQDCGRAFRTRSDRIRHEKHFRH</sequence>
<feature type="compositionally biased region" description="Low complexity" evidence="10">
    <location>
        <begin position="50"/>
        <end position="63"/>
    </location>
</feature>